<feature type="active site" description="Proton donor" evidence="1">
    <location>
        <position position="68"/>
    </location>
</feature>
<evidence type="ECO:0000313" key="4">
    <source>
        <dbReference type="Proteomes" id="UP000294914"/>
    </source>
</evidence>
<dbReference type="InterPro" id="IPR005235">
    <property type="entry name" value="YmdB-like"/>
</dbReference>
<gene>
    <name evidence="3" type="ORF">EDC23_0003</name>
</gene>
<feature type="binding site" evidence="2">
    <location>
        <position position="39"/>
    </location>
    <ligand>
        <name>Fe cation</name>
        <dbReference type="ChEBI" id="CHEBI:24875"/>
        <label>1</label>
    </ligand>
</feature>
<dbReference type="Proteomes" id="UP000294914">
    <property type="component" value="Unassembled WGS sequence"/>
</dbReference>
<dbReference type="PIRSF" id="PIRSF004789">
    <property type="entry name" value="DR1281"/>
    <property type="match status" value="1"/>
</dbReference>
<keyword evidence="4" id="KW-1185">Reference proteome</keyword>
<feature type="binding site" evidence="2">
    <location>
        <position position="8"/>
    </location>
    <ligand>
        <name>Fe cation</name>
        <dbReference type="ChEBI" id="CHEBI:24875"/>
        <label>1</label>
    </ligand>
</feature>
<feature type="binding site" evidence="2">
    <location>
        <position position="177"/>
    </location>
    <ligand>
        <name>Fe cation</name>
        <dbReference type="ChEBI" id="CHEBI:24875"/>
        <label>2</label>
    </ligand>
</feature>
<feature type="binding site" evidence="2">
    <location>
        <position position="152"/>
    </location>
    <ligand>
        <name>Fe cation</name>
        <dbReference type="ChEBI" id="CHEBI:24875"/>
        <label>2</label>
    </ligand>
</feature>
<protein>
    <recommendedName>
        <fullName evidence="5">Capsule synthesis protein CapA domain-containing protein</fullName>
    </recommendedName>
</protein>
<feature type="binding site" evidence="2">
    <location>
        <position position="179"/>
    </location>
    <ligand>
        <name>Fe cation</name>
        <dbReference type="ChEBI" id="CHEBI:24875"/>
        <label>1</label>
    </ligand>
</feature>
<organism evidence="3 4">
    <name type="scientific">Thiohalophilus thiocyanatoxydans</name>
    <dbReference type="NCBI Taxonomy" id="381308"/>
    <lineage>
        <taxon>Bacteria</taxon>
        <taxon>Pseudomonadati</taxon>
        <taxon>Pseudomonadota</taxon>
        <taxon>Gammaproteobacteria</taxon>
        <taxon>Thiohalomonadales</taxon>
        <taxon>Thiohalophilaceae</taxon>
        <taxon>Thiohalophilus</taxon>
    </lineage>
</organism>
<dbReference type="OrthoDB" id="9801109at2"/>
<dbReference type="SUPFAM" id="SSF56300">
    <property type="entry name" value="Metallo-dependent phosphatases"/>
    <property type="match status" value="1"/>
</dbReference>
<dbReference type="PANTHER" id="PTHR36303:SF1">
    <property type="entry name" value="2',3'-CYCLIC-NUCLEOTIDE 2'-PHOSPHODIESTERASE"/>
    <property type="match status" value="1"/>
</dbReference>
<dbReference type="NCBIfam" id="TIGR00282">
    <property type="entry name" value="TIGR00282 family metallophosphoesterase"/>
    <property type="match status" value="1"/>
</dbReference>
<proteinExistence type="predicted"/>
<keyword evidence="2" id="KW-0479">Metal-binding</keyword>
<feature type="binding site" evidence="2">
    <location>
        <position position="40"/>
    </location>
    <ligand>
        <name>Fe cation</name>
        <dbReference type="ChEBI" id="CHEBI:24875"/>
        <label>1</label>
    </ligand>
</feature>
<dbReference type="Gene3D" id="3.60.21.10">
    <property type="match status" value="1"/>
</dbReference>
<reference evidence="3 4" key="1">
    <citation type="submission" date="2019-03" db="EMBL/GenBank/DDBJ databases">
        <title>Genomic Encyclopedia of Type Strains, Phase IV (KMG-IV): sequencing the most valuable type-strain genomes for metagenomic binning, comparative biology and taxonomic classification.</title>
        <authorList>
            <person name="Goeker M."/>
        </authorList>
    </citation>
    <scope>NUCLEOTIDE SEQUENCE [LARGE SCALE GENOMIC DNA]</scope>
    <source>
        <strain evidence="3 4">DSM 16326</strain>
    </source>
</reference>
<dbReference type="EMBL" id="SOQX01000001">
    <property type="protein sequence ID" value="TDY03634.1"/>
    <property type="molecule type" value="Genomic_DNA"/>
</dbReference>
<dbReference type="PANTHER" id="PTHR36303">
    <property type="entry name" value="2',3'-CYCLIC-NUCLEOTIDE 2'-PHOSPHODIESTERASE"/>
    <property type="match status" value="1"/>
</dbReference>
<feature type="binding site" evidence="2">
    <location>
        <position position="39"/>
    </location>
    <ligand>
        <name>Fe cation</name>
        <dbReference type="ChEBI" id="CHEBI:24875"/>
        <label>2</label>
    </ligand>
</feature>
<dbReference type="GO" id="GO:0004113">
    <property type="term" value="F:2',3'-cyclic-nucleotide 3'-phosphodiesterase activity"/>
    <property type="evidence" value="ECO:0007669"/>
    <property type="project" value="TreeGrafter"/>
</dbReference>
<evidence type="ECO:0000313" key="3">
    <source>
        <dbReference type="EMBL" id="TDY03634.1"/>
    </source>
</evidence>
<dbReference type="InterPro" id="IPR029052">
    <property type="entry name" value="Metallo-depent_PP-like"/>
</dbReference>
<evidence type="ECO:0008006" key="5">
    <source>
        <dbReference type="Google" id="ProtNLM"/>
    </source>
</evidence>
<accession>A0A4R8ITA1</accession>
<feature type="binding site" evidence="2">
    <location>
        <position position="67"/>
    </location>
    <ligand>
        <name>Fe cation</name>
        <dbReference type="ChEBI" id="CHEBI:24875"/>
        <label>2</label>
    </ligand>
</feature>
<dbReference type="RefSeq" id="WP_134080234.1">
    <property type="nucleotide sequence ID" value="NZ_SOQX01000001.1"/>
</dbReference>
<dbReference type="AlphaFoldDB" id="A0A4R8ITA1"/>
<sequence length="273" mass="29657">MYVLFIGDIVGKPGLRAIASVLPFLRDQYDVELIIANAENISDGKGVTRSDATALFDLGIDVLTNGNHAWDKKEVFDYIKTEPRLLRPHNYPVASPGSGWYIFTTRKGQKIGILNLLGNIFMPSGLDCPFAVADRVLAEKTDDISAVIVDMHAEAASEKIAMGWHLDGKVSAVVGTHTHVPTADECILPNGTGYITDVGMSGCYDSIVGLDTEKMLRCLIEKKSEQMAVASGEGTLCAAMLDLDETTGQCREIKRIRFNESDRGNGLNAVHLI</sequence>
<evidence type="ECO:0000256" key="2">
    <source>
        <dbReference type="PIRSR" id="PIRSR004789-51"/>
    </source>
</evidence>
<dbReference type="GO" id="GO:0046872">
    <property type="term" value="F:metal ion binding"/>
    <property type="evidence" value="ECO:0007669"/>
    <property type="project" value="UniProtKB-KW"/>
</dbReference>
<name>A0A4R8ITA1_9GAMM</name>
<dbReference type="CDD" id="cd07382">
    <property type="entry name" value="MPP_DR1281"/>
    <property type="match status" value="1"/>
</dbReference>
<comment type="caution">
    <text evidence="3">The sequence shown here is derived from an EMBL/GenBank/DDBJ whole genome shotgun (WGS) entry which is preliminary data.</text>
</comment>
<dbReference type="Pfam" id="PF13277">
    <property type="entry name" value="YmdB"/>
    <property type="match status" value="1"/>
</dbReference>
<evidence type="ECO:0000256" key="1">
    <source>
        <dbReference type="PIRSR" id="PIRSR004789-50"/>
    </source>
</evidence>